<accession>A0A1C7LP22</accession>
<evidence type="ECO:0000313" key="1">
    <source>
        <dbReference type="EMBL" id="OBZ66298.1"/>
    </source>
</evidence>
<comment type="caution">
    <text evidence="1">The sequence shown here is derived from an EMBL/GenBank/DDBJ whole genome shotgun (WGS) entry which is preliminary data.</text>
</comment>
<evidence type="ECO:0000313" key="2">
    <source>
        <dbReference type="Proteomes" id="UP000092993"/>
    </source>
</evidence>
<dbReference type="Proteomes" id="UP000092993">
    <property type="component" value="Unassembled WGS sequence"/>
</dbReference>
<keyword evidence="2" id="KW-1185">Reference proteome</keyword>
<proteinExistence type="predicted"/>
<dbReference type="EMBL" id="LUGG01000032">
    <property type="protein sequence ID" value="OBZ66298.1"/>
    <property type="molecule type" value="Genomic_DNA"/>
</dbReference>
<dbReference type="AlphaFoldDB" id="A0A1C7LP22"/>
<reference evidence="1 2" key="1">
    <citation type="submission" date="2016-03" db="EMBL/GenBank/DDBJ databases">
        <title>Whole genome sequencing of Grifola frondosa 9006-11.</title>
        <authorList>
            <person name="Min B."/>
            <person name="Park H."/>
            <person name="Kim J.-G."/>
            <person name="Cho H."/>
            <person name="Oh Y.-L."/>
            <person name="Kong W.-S."/>
            <person name="Choi I.-G."/>
        </authorList>
    </citation>
    <scope>NUCLEOTIDE SEQUENCE [LARGE SCALE GENOMIC DNA]</scope>
    <source>
        <strain evidence="1 2">9006-11</strain>
    </source>
</reference>
<protein>
    <submittedName>
        <fullName evidence="1">Uncharacterized protein</fullName>
    </submittedName>
</protein>
<name>A0A1C7LP22_GRIFR</name>
<gene>
    <name evidence="1" type="ORF">A0H81_13810</name>
</gene>
<organism evidence="1 2">
    <name type="scientific">Grifola frondosa</name>
    <name type="common">Maitake</name>
    <name type="synonym">Polyporus frondosus</name>
    <dbReference type="NCBI Taxonomy" id="5627"/>
    <lineage>
        <taxon>Eukaryota</taxon>
        <taxon>Fungi</taxon>
        <taxon>Dikarya</taxon>
        <taxon>Basidiomycota</taxon>
        <taxon>Agaricomycotina</taxon>
        <taxon>Agaricomycetes</taxon>
        <taxon>Polyporales</taxon>
        <taxon>Grifolaceae</taxon>
        <taxon>Grifola</taxon>
    </lineage>
</organism>
<sequence length="139" mass="15672">MNANRRLLNQHSTTTILVCTLFTIHCWAHRLVSGNILENLKNIYAGQYSSNSRHPCALFGTHLDHEFVGRAIADSKASSFGEGFLSATRNCRKTSEQSSGYYSCEAAGKFLTVWRHNDCISGRLNIIDYNHHRSILEPK</sequence>